<sequence>MGVIEAIVIVVVACLAGIGWRRHRYPGGWAVAFSGDHQADRQGLEKARRTVRNLQEKARRELTAAHGQVAQADLSYRSRVSSAERKLKQLREPGRGLLQATLGPVTLYKHVAVVVTKSAAVEVRPLDGLDVRFERTPLTNYIYLTQPDGQMSLAHFGADEHSEASVRDFSVRIQNAVAAENRFLEERPGSIKTAEEDLKAAQSHTSAAEEAREHLSAVTSRQSRNQALKDALVELEAARERWRSLTGRRPPA</sequence>
<evidence type="ECO:0000256" key="1">
    <source>
        <dbReference type="SAM" id="Coils"/>
    </source>
</evidence>
<name>A0A239NWD6_9ACTN</name>
<proteinExistence type="predicted"/>
<evidence type="ECO:0000313" key="3">
    <source>
        <dbReference type="EMBL" id="SNT58429.1"/>
    </source>
</evidence>
<feature type="region of interest" description="Disordered" evidence="2">
    <location>
        <begin position="202"/>
        <end position="223"/>
    </location>
</feature>
<keyword evidence="1" id="KW-0175">Coiled coil</keyword>
<dbReference type="EMBL" id="FZOF01000049">
    <property type="protein sequence ID" value="SNT58429.1"/>
    <property type="molecule type" value="Genomic_DNA"/>
</dbReference>
<dbReference type="Proteomes" id="UP000198280">
    <property type="component" value="Unassembled WGS sequence"/>
</dbReference>
<protein>
    <submittedName>
        <fullName evidence="3">Uncharacterized protein</fullName>
    </submittedName>
</protein>
<evidence type="ECO:0000313" key="4">
    <source>
        <dbReference type="Proteomes" id="UP000198280"/>
    </source>
</evidence>
<dbReference type="AlphaFoldDB" id="A0A239NWD6"/>
<gene>
    <name evidence="3" type="ORF">SAMN05216252_14913</name>
</gene>
<reference evidence="3 4" key="1">
    <citation type="submission" date="2017-06" db="EMBL/GenBank/DDBJ databases">
        <authorList>
            <person name="Kim H.J."/>
            <person name="Triplett B.A."/>
        </authorList>
    </citation>
    <scope>NUCLEOTIDE SEQUENCE [LARGE SCALE GENOMIC DNA]</scope>
    <source>
        <strain evidence="3 4">CGMCC 4.1858</strain>
    </source>
</reference>
<accession>A0A239NWD6</accession>
<evidence type="ECO:0000256" key="2">
    <source>
        <dbReference type="SAM" id="MobiDB-lite"/>
    </source>
</evidence>
<organism evidence="3 4">
    <name type="scientific">Actinacidiphila glaucinigra</name>
    <dbReference type="NCBI Taxonomy" id="235986"/>
    <lineage>
        <taxon>Bacteria</taxon>
        <taxon>Bacillati</taxon>
        <taxon>Actinomycetota</taxon>
        <taxon>Actinomycetes</taxon>
        <taxon>Kitasatosporales</taxon>
        <taxon>Streptomycetaceae</taxon>
        <taxon>Actinacidiphila</taxon>
    </lineage>
</organism>
<feature type="coiled-coil region" evidence="1">
    <location>
        <begin position="37"/>
        <end position="64"/>
    </location>
</feature>
<keyword evidence="4" id="KW-1185">Reference proteome</keyword>